<evidence type="ECO:0000313" key="1">
    <source>
        <dbReference type="EMBL" id="NML64259.1"/>
    </source>
</evidence>
<dbReference type="Proteomes" id="UP000559626">
    <property type="component" value="Unassembled WGS sequence"/>
</dbReference>
<protein>
    <recommendedName>
        <fullName evidence="3">Phosphoribosylanthranilate isomerase</fullName>
    </recommendedName>
</protein>
<evidence type="ECO:0008006" key="3">
    <source>
        <dbReference type="Google" id="ProtNLM"/>
    </source>
</evidence>
<accession>A0A7Y0FLD0</accession>
<comment type="caution">
    <text evidence="1">The sequence shown here is derived from an EMBL/GenBank/DDBJ whole genome shotgun (WGS) entry which is preliminary data.</text>
</comment>
<proteinExistence type="predicted"/>
<sequence>MLALPVLVRGINNLSDARYCAGMGAQGLIFTLDQQLPGALDAATARELAGWVAGVDIIGEFGHVAGAEINRLVEECDLSGVLLRLDRGRPAWPQGLAVPVLVEVPEVVLTHPDHLAATLADLTASFPAGFALFGEAPRPYATDRAYYHQLARQAPLWLAAPADPTQAADTAQQVHPAGLILSGGDELKPGLRDFTELEAVFEALEEA</sequence>
<gene>
    <name evidence="1" type="ORF">HHL22_03475</name>
</gene>
<evidence type="ECO:0000313" key="2">
    <source>
        <dbReference type="Proteomes" id="UP000559626"/>
    </source>
</evidence>
<dbReference type="InterPro" id="IPR011060">
    <property type="entry name" value="RibuloseP-bd_barrel"/>
</dbReference>
<dbReference type="Gene3D" id="3.20.20.70">
    <property type="entry name" value="Aldolase class I"/>
    <property type="match status" value="1"/>
</dbReference>
<dbReference type="SUPFAM" id="SSF51366">
    <property type="entry name" value="Ribulose-phoshate binding barrel"/>
    <property type="match status" value="1"/>
</dbReference>
<dbReference type="AlphaFoldDB" id="A0A7Y0FLD0"/>
<name>A0A7Y0FLD0_9BACT</name>
<organism evidence="1 2">
    <name type="scientific">Hymenobacter polaris</name>
    <dbReference type="NCBI Taxonomy" id="2682546"/>
    <lineage>
        <taxon>Bacteria</taxon>
        <taxon>Pseudomonadati</taxon>
        <taxon>Bacteroidota</taxon>
        <taxon>Cytophagia</taxon>
        <taxon>Cytophagales</taxon>
        <taxon>Hymenobacteraceae</taxon>
        <taxon>Hymenobacter</taxon>
    </lineage>
</organism>
<dbReference type="InterPro" id="IPR013785">
    <property type="entry name" value="Aldolase_TIM"/>
</dbReference>
<dbReference type="RefSeq" id="WP_169529569.1">
    <property type="nucleotide sequence ID" value="NZ_JABBGH010000001.1"/>
</dbReference>
<reference evidence="1 2" key="1">
    <citation type="submission" date="2020-04" db="EMBL/GenBank/DDBJ databases">
        <title>Hymenobacter polaris sp. nov., isolated from Arctic soil.</title>
        <authorList>
            <person name="Dahal R.H."/>
        </authorList>
    </citation>
    <scope>NUCLEOTIDE SEQUENCE [LARGE SCALE GENOMIC DNA]</scope>
    <source>
        <strain evidence="1 2">RP-2-7</strain>
    </source>
</reference>
<dbReference type="EMBL" id="JABBGH010000001">
    <property type="protein sequence ID" value="NML64259.1"/>
    <property type="molecule type" value="Genomic_DNA"/>
</dbReference>
<keyword evidence="2" id="KW-1185">Reference proteome</keyword>